<feature type="transmembrane region" description="Helical" evidence="6">
    <location>
        <begin position="239"/>
        <end position="258"/>
    </location>
</feature>
<dbReference type="CDD" id="cd06580">
    <property type="entry name" value="TM_PBP1_transp_TpRbsC_like"/>
    <property type="match status" value="1"/>
</dbReference>
<evidence type="ECO:0000256" key="2">
    <source>
        <dbReference type="ARBA" id="ARBA00022475"/>
    </source>
</evidence>
<dbReference type="KEGG" id="mhs:MOS_085"/>
<evidence type="ECO:0000313" key="8">
    <source>
        <dbReference type="Proteomes" id="UP000009399"/>
    </source>
</evidence>
<dbReference type="PANTHER" id="PTHR43370">
    <property type="entry name" value="SUGAR ABC TRANSPORTER INTEGRAL MEMBRANE PROTEIN-RELATED"/>
    <property type="match status" value="1"/>
</dbReference>
<dbReference type="PANTHER" id="PTHR43370:SF1">
    <property type="entry name" value="GUANOSINE ABC TRANSPORTER PERMEASE PROTEIN NUPQ"/>
    <property type="match status" value="1"/>
</dbReference>
<comment type="subcellular location">
    <subcellularLocation>
        <location evidence="1">Cell membrane</location>
        <topology evidence="1">Multi-pass membrane protein</topology>
    </subcellularLocation>
</comment>
<feature type="transmembrane region" description="Helical" evidence="6">
    <location>
        <begin position="94"/>
        <end position="114"/>
    </location>
</feature>
<feature type="transmembrane region" description="Helical" evidence="6">
    <location>
        <begin position="270"/>
        <end position="289"/>
    </location>
</feature>
<feature type="transmembrane region" description="Helical" evidence="6">
    <location>
        <begin position="138"/>
        <end position="160"/>
    </location>
</feature>
<reference evidence="7 8" key="1">
    <citation type="journal article" date="2013" name="Genome Announc.">
        <title>Complete Genome Sequence of Mycoplasma hyorhinis Strain SK76.</title>
        <authorList>
            <person name="Goodison S."/>
            <person name="Urquidi V."/>
            <person name="Kumar D."/>
            <person name="Reyes L."/>
            <person name="Rosser C.J."/>
        </authorList>
    </citation>
    <scope>NUCLEOTIDE SEQUENCE [LARGE SCALE GENOMIC DNA]</scope>
    <source>
        <strain evidence="7 8">SK76</strain>
    </source>
</reference>
<keyword evidence="3 6" id="KW-0812">Transmembrane</keyword>
<dbReference type="Gene3D" id="1.10.3470.10">
    <property type="entry name" value="ABC transporter involved in vitamin B12 uptake, BtuC"/>
    <property type="match status" value="1"/>
</dbReference>
<dbReference type="EMBL" id="CP003914">
    <property type="protein sequence ID" value="AFX74017.1"/>
    <property type="molecule type" value="Genomic_DNA"/>
</dbReference>
<evidence type="ECO:0000256" key="3">
    <source>
        <dbReference type="ARBA" id="ARBA00022692"/>
    </source>
</evidence>
<gene>
    <name evidence="7" type="ORF">MOS_085</name>
</gene>
<evidence type="ECO:0000256" key="5">
    <source>
        <dbReference type="ARBA" id="ARBA00023136"/>
    </source>
</evidence>
<evidence type="ECO:0000256" key="1">
    <source>
        <dbReference type="ARBA" id="ARBA00004651"/>
    </source>
</evidence>
<dbReference type="RefSeq" id="WP_014335364.1">
    <property type="nucleotide sequence ID" value="NC_019552.1"/>
</dbReference>
<feature type="transmembrane region" description="Helical" evidence="6">
    <location>
        <begin position="6"/>
        <end position="26"/>
    </location>
</feature>
<protein>
    <submittedName>
        <fullName evidence="7">Sugar ABC transporter permease protein</fullName>
    </submittedName>
</protein>
<name>A0AAI8FCS1_MESHY</name>
<sequence>MVELNQIIIFFFLFVSIILIATYSGFFSERVGIVNIAIDGMMIIGATFFGLLAQSFKTTSPIMSLVVLLLASLITMLFSALHGLITIKLKGNHIISGVAINLLAGSISVLLLRFTGANAQKFQYDLQELAASTDNSNFLNIISLKVVITILIFVFIFIAFKYTKWGLRLKSIGENPQAADAAGINVNFYKWQGVLISGFLAGIAGSIWSQYLGVAFSGNVSGLGFIALTILIMGRWKVVYIAIASIIFSLIYSVTTVIGNGSGIFESIKTYQNIFYLLPYLVTLIILIFTSKNTIAPKAVGLPYDKSLR</sequence>
<dbReference type="InterPro" id="IPR037294">
    <property type="entry name" value="ABC_BtuC-like"/>
</dbReference>
<dbReference type="GO" id="GO:0005886">
    <property type="term" value="C:plasma membrane"/>
    <property type="evidence" value="ECO:0007669"/>
    <property type="project" value="UniProtKB-SubCell"/>
</dbReference>
<dbReference type="Proteomes" id="UP000009399">
    <property type="component" value="Chromosome"/>
</dbReference>
<keyword evidence="5 6" id="KW-0472">Membrane</keyword>
<proteinExistence type="predicted"/>
<evidence type="ECO:0000256" key="4">
    <source>
        <dbReference type="ARBA" id="ARBA00022989"/>
    </source>
</evidence>
<feature type="transmembrane region" description="Helical" evidence="6">
    <location>
        <begin position="33"/>
        <end position="56"/>
    </location>
</feature>
<dbReference type="AlphaFoldDB" id="A0AAI8FCS1"/>
<evidence type="ECO:0000256" key="6">
    <source>
        <dbReference type="SAM" id="Phobius"/>
    </source>
</evidence>
<feature type="transmembrane region" description="Helical" evidence="6">
    <location>
        <begin position="214"/>
        <end position="232"/>
    </location>
</feature>
<accession>A0AAI8FCS1</accession>
<dbReference type="Pfam" id="PF02653">
    <property type="entry name" value="BPD_transp_2"/>
    <property type="match status" value="1"/>
</dbReference>
<feature type="transmembrane region" description="Helical" evidence="6">
    <location>
        <begin position="62"/>
        <end position="87"/>
    </location>
</feature>
<dbReference type="InterPro" id="IPR001851">
    <property type="entry name" value="ABC_transp_permease"/>
</dbReference>
<dbReference type="GO" id="GO:0022857">
    <property type="term" value="F:transmembrane transporter activity"/>
    <property type="evidence" value="ECO:0007669"/>
    <property type="project" value="InterPro"/>
</dbReference>
<dbReference type="GeneID" id="93248222"/>
<keyword evidence="4 6" id="KW-1133">Transmembrane helix</keyword>
<evidence type="ECO:0000313" key="7">
    <source>
        <dbReference type="EMBL" id="AFX74017.1"/>
    </source>
</evidence>
<feature type="transmembrane region" description="Helical" evidence="6">
    <location>
        <begin position="188"/>
        <end position="208"/>
    </location>
</feature>
<keyword evidence="2" id="KW-1003">Cell membrane</keyword>
<organism evidence="7 8">
    <name type="scientific">Mesomycoplasma hyorhinis SK76</name>
    <dbReference type="NCBI Taxonomy" id="1118964"/>
    <lineage>
        <taxon>Bacteria</taxon>
        <taxon>Bacillati</taxon>
        <taxon>Mycoplasmatota</taxon>
        <taxon>Mycoplasmoidales</taxon>
        <taxon>Metamycoplasmataceae</taxon>
        <taxon>Mesomycoplasma</taxon>
    </lineage>
</organism>